<dbReference type="PROSITE" id="PS50293">
    <property type="entry name" value="TPR_REGION"/>
    <property type="match status" value="1"/>
</dbReference>
<feature type="repeat" description="TPR" evidence="5">
    <location>
        <begin position="164"/>
        <end position="197"/>
    </location>
</feature>
<keyword evidence="10" id="KW-1185">Reference proteome</keyword>
<keyword evidence="6" id="KW-0812">Transmembrane</keyword>
<dbReference type="AlphaFoldDB" id="A0A7R6PFM5"/>
<dbReference type="GO" id="GO:0017004">
    <property type="term" value="P:cytochrome complex assembly"/>
    <property type="evidence" value="ECO:0007669"/>
    <property type="project" value="UniProtKB-KW"/>
</dbReference>
<keyword evidence="6" id="KW-1133">Transmembrane helix</keyword>
<dbReference type="InterPro" id="IPR056413">
    <property type="entry name" value="TPR_CcmH_CycH"/>
</dbReference>
<dbReference type="GO" id="GO:0005886">
    <property type="term" value="C:plasma membrane"/>
    <property type="evidence" value="ECO:0007669"/>
    <property type="project" value="TreeGrafter"/>
</dbReference>
<evidence type="ECO:0000313" key="9">
    <source>
        <dbReference type="EMBL" id="BBB28703.1"/>
    </source>
</evidence>
<evidence type="ECO:0000256" key="1">
    <source>
        <dbReference type="ARBA" id="ARBA00004196"/>
    </source>
</evidence>
<organism evidence="9 10">
    <name type="scientific">Neptunomonas japonica JAMM 1380</name>
    <dbReference type="NCBI Taxonomy" id="1441457"/>
    <lineage>
        <taxon>Bacteria</taxon>
        <taxon>Pseudomonadati</taxon>
        <taxon>Pseudomonadota</taxon>
        <taxon>Gammaproteobacteria</taxon>
        <taxon>Oceanospirillales</taxon>
        <taxon>Oceanospirillaceae</taxon>
        <taxon>Neptunomonas</taxon>
    </lineage>
</organism>
<evidence type="ECO:0000259" key="8">
    <source>
        <dbReference type="Pfam" id="PF23914"/>
    </source>
</evidence>
<dbReference type="PROSITE" id="PS50005">
    <property type="entry name" value="TPR"/>
    <property type="match status" value="1"/>
</dbReference>
<evidence type="ECO:0000313" key="10">
    <source>
        <dbReference type="Proteomes" id="UP000595332"/>
    </source>
</evidence>
<dbReference type="InterPro" id="IPR051263">
    <property type="entry name" value="C-type_cytochrome_biogenesis"/>
</dbReference>
<dbReference type="PANTHER" id="PTHR47870">
    <property type="entry name" value="CYTOCHROME C-TYPE BIOGENESIS PROTEIN CCMH"/>
    <property type="match status" value="1"/>
</dbReference>
<dbReference type="RefSeq" id="WP_201349374.1">
    <property type="nucleotide sequence ID" value="NZ_AP014546.1"/>
</dbReference>
<dbReference type="KEGG" id="njp:NEJAP_0746"/>
<accession>A0A7R6PFM5</accession>
<feature type="domain" description="Cytochrome c-type biogenesis protein H TPR" evidence="8">
    <location>
        <begin position="153"/>
        <end position="268"/>
    </location>
</feature>
<dbReference type="InterPro" id="IPR011990">
    <property type="entry name" value="TPR-like_helical_dom_sf"/>
</dbReference>
<sequence>MIQLWLGIALLTLVALSFIFIPFIKAKRTQQTVAEVGRKHKNIDIFQERLSELDAERAAGNLQDQEYDALKLELEKNLLEDASEDDSAVVENPIGTKQLVTVTLMALLVPVIAFGLYFEYGSARQLQVAIDHPKQFDFENGKQPTVDEAIQMLVSELKENPENAEGWYILATTYMNLGKFEEGVSSFKRVLDILPNDAPQYVGVMGQYAQGLYFAKGGKMDQEVRQQIQRTLDREPLEVTSLGLLGIDAFEQSRLEDAIAYWRKALANAEPGAAESLKTGIQRALEQLAKEGKAVPDVPELASASVQLNVAIDPQLSDQLSADQVVFVFAKPVGGRMPVAAVRLTVGELPTMITLDDSLAMTPQAKLSLHPNVEIAARISMTGQPEAVAGDLQSANVLVSVKELSEPVNLLIDQIVQ</sequence>
<evidence type="ECO:0000259" key="7">
    <source>
        <dbReference type="Pfam" id="PF23892"/>
    </source>
</evidence>
<dbReference type="GO" id="GO:0030313">
    <property type="term" value="C:cell envelope"/>
    <property type="evidence" value="ECO:0007669"/>
    <property type="project" value="UniProtKB-SubCell"/>
</dbReference>
<keyword evidence="6" id="KW-0472">Membrane</keyword>
<dbReference type="SUPFAM" id="SSF48452">
    <property type="entry name" value="TPR-like"/>
    <property type="match status" value="1"/>
</dbReference>
<reference evidence="9 10" key="1">
    <citation type="journal article" date="2008" name="Int. J. Syst. Evol. Microbiol.">
        <title>Neptunomonas japonica sp. nov., an Osedax japonicus symbiont-like bacterium isolated from sediment adjacent to sperm whale carcasses off Kagoshima, Japan.</title>
        <authorList>
            <person name="Miyazaki M."/>
            <person name="Nogi Y."/>
            <person name="Fujiwara Y."/>
            <person name="Kawato M."/>
            <person name="Kubokawa K."/>
            <person name="Horikoshi K."/>
        </authorList>
    </citation>
    <scope>NUCLEOTIDE SEQUENCE [LARGE SCALE GENOMIC DNA]</scope>
    <source>
        <strain evidence="9 10">JAMM 1380</strain>
    </source>
</reference>
<evidence type="ECO:0000256" key="2">
    <source>
        <dbReference type="ARBA" id="ARBA00022737"/>
    </source>
</evidence>
<feature type="transmembrane region" description="Helical" evidence="6">
    <location>
        <begin position="99"/>
        <end position="118"/>
    </location>
</feature>
<dbReference type="Proteomes" id="UP000595332">
    <property type="component" value="Chromosome"/>
</dbReference>
<keyword evidence="3" id="KW-0201">Cytochrome c-type biogenesis</keyword>
<dbReference type="InterPro" id="IPR019734">
    <property type="entry name" value="TPR_rpt"/>
</dbReference>
<comment type="subcellular location">
    <subcellularLocation>
        <location evidence="1">Cell envelope</location>
    </subcellularLocation>
</comment>
<proteinExistence type="predicted"/>
<dbReference type="Pfam" id="PF23892">
    <property type="entry name" value="Ig_CycH"/>
    <property type="match status" value="1"/>
</dbReference>
<dbReference type="InterPro" id="IPR017560">
    <property type="entry name" value="Cyt_c_biogenesis_CcmI"/>
</dbReference>
<evidence type="ECO:0000256" key="3">
    <source>
        <dbReference type="ARBA" id="ARBA00022748"/>
    </source>
</evidence>
<dbReference type="EMBL" id="AP014546">
    <property type="protein sequence ID" value="BBB28703.1"/>
    <property type="molecule type" value="Genomic_DNA"/>
</dbReference>
<dbReference type="NCBIfam" id="TIGR03142">
    <property type="entry name" value="cytochro_ccmI"/>
    <property type="match status" value="1"/>
</dbReference>
<gene>
    <name evidence="9" type="ORF">NEJAP_0746</name>
</gene>
<dbReference type="InterPro" id="IPR056412">
    <property type="entry name" value="Ig_CycH"/>
</dbReference>
<dbReference type="SMART" id="SM00028">
    <property type="entry name" value="TPR"/>
    <property type="match status" value="2"/>
</dbReference>
<feature type="domain" description="Cytochrome c-type biogenesis protein H Ig-like" evidence="7">
    <location>
        <begin position="306"/>
        <end position="413"/>
    </location>
</feature>
<keyword evidence="4 5" id="KW-0802">TPR repeat</keyword>
<evidence type="ECO:0000256" key="5">
    <source>
        <dbReference type="PROSITE-ProRule" id="PRU00339"/>
    </source>
</evidence>
<dbReference type="PANTHER" id="PTHR47870:SF4">
    <property type="entry name" value="CYTOCHROME C-TYPE BIOGENESIS PROTEIN CYCH"/>
    <property type="match status" value="1"/>
</dbReference>
<evidence type="ECO:0000256" key="6">
    <source>
        <dbReference type="SAM" id="Phobius"/>
    </source>
</evidence>
<name>A0A7R6PFM5_9GAMM</name>
<protein>
    <submittedName>
        <fullName evidence="9">Cytochrome c-type biogenesis protein CcmH</fullName>
    </submittedName>
</protein>
<dbReference type="Gene3D" id="1.25.40.10">
    <property type="entry name" value="Tetratricopeptide repeat domain"/>
    <property type="match status" value="1"/>
</dbReference>
<keyword evidence="2" id="KW-0677">Repeat</keyword>
<dbReference type="Pfam" id="PF23914">
    <property type="entry name" value="TPR_CcmH_CycH"/>
    <property type="match status" value="1"/>
</dbReference>
<feature type="transmembrane region" description="Helical" evidence="6">
    <location>
        <begin position="6"/>
        <end position="24"/>
    </location>
</feature>
<evidence type="ECO:0000256" key="4">
    <source>
        <dbReference type="ARBA" id="ARBA00022803"/>
    </source>
</evidence>